<keyword evidence="3" id="KW-0808">Transferase</keyword>
<dbReference type="Pfam" id="PF14765">
    <property type="entry name" value="PS-DH"/>
    <property type="match status" value="1"/>
</dbReference>
<feature type="domain" description="Carrier" evidence="6">
    <location>
        <begin position="1614"/>
        <end position="1691"/>
    </location>
</feature>
<dbReference type="Gene3D" id="1.10.1200.10">
    <property type="entry name" value="ACP-like"/>
    <property type="match status" value="1"/>
</dbReference>
<dbReference type="EMBL" id="JAQOWY010000022">
    <property type="protein sequence ID" value="KAK1855386.1"/>
    <property type="molecule type" value="Genomic_DNA"/>
</dbReference>
<sequence length="2064" mass="225791">MCATSSSVFFFGDQSLAASTLNDTTDELNHVLDWAETVASDLGLQTDPIASALVPCISQLGSVILKCQIDPSILRHNQQRVFVGECVGLILACAVASAKDERHLVQLSSETLKIVRRLTEFATQRSREIEDRPGLSWAVAVQLSGQDCVDALKYCKDYTETPAHKRGYLSYELDEWSVISGPPSNLRLLRSSAFGHVTKKDLPIFAAYHAAHLREPPVRILSSNTGEVLQCGSLRDVFRQAIRDILQRPSRPSTVIGTLIDFLKPDTSIPKLYTFGPAAQWNAFYHRLTANGRQVQTISGLSLDRRRHEIEDRNYKVEDSHQQSRQDCEDDDEHNLIAITGYSGRFPGAESVDELWQVLCEGRDTSSHMPQERVSGTYSSAMPTGCFIDRAGHFDRQFFNMSGRGALQTDPSQRLLLLTTQEALDMSGYNPSIHTKHVGTFVGQATDDWREHNMAQDDPYYVTGGMRAFGPGRLNHFFGWDGPSLSVDTACSSSAMAVDLAIQSLRGGKCDMAIAGGASIISGAADTGMYAGLGCGGFLGASNTACKTFDAAADGYTRAEAVVVVVLKRLSDARRDGDIVHGVIRGIATNHSTDTNPITRPSTEAQKSLLRQVLQQSLRYPADVSYVEVHGSGTQAGDRAEVEAVAAVLGGRQRRRSSVLNGSSRKLRIGSVKANIGHSEGAAGISALIKALLMIRHGQIPPHIGVRTTANHHFPDLDKLDISINLRQESLIPEEEGENYQAPANIIINCFGAAGGNTSMLVESFTNNKSLAEEDFNQRQAKTTEQHLRVVTVSGKTPSSLQANSLRLLEFLDENPTTPINNLSYTACERRGHYPYRTAYTAKDTIDLARQLGDGTEANDQSSAQSSRSSQPPNVVFVFSGQGGKVAGAAQQLFGHNDIFRRAICDYSQLCDSLGFSGVLDHLTSPESESTSLSPVLEQVALLVFELALCKMWQAWGIRPSVVLGHSLGEYAALHLAGILSASDTIWLVGARAGLVPKFCKTDTRRMLAIFAGEKHLIPFIKDCPVEISCKNSPSQTVVGGSVDDILALKSRLQKQNIKSALVGTPYAFHTGQMDNILESLRCSAQQVSFQNHPQLSLVSTMTGSRVDSCPSWSEHLVKHTRQPVLFAKAIQSAIDLNPGRNTIFVTISPTRICKDMTAANISPTGGYLAEVLDAMGTSTHGCIDDIAFGLAKIYNAGVDINWSAYHKSMKQAGRLLELPSYAFDFKDFWIPLHQKRSISSSPMSTSRSSSPTTINTPTIDENDEDHCLRVMRKTNLQEGPFRSLILGHVIRNKAICPAGVLIDMAFDAATQLIGGVSRLDTVELRSLCLKAAVTIHDEVRVNPVHILHTTVEKVRGVPEYAVTFSGERGVHHASCFVRTTGNLNVLGAETTATSLLRAVSRMTRLRNNTDANRLTRTMIYKMWAPVMHYAPEYHVLQDIVLSSVGYEASAKLMTTAREPGKQAFMLDPVWLDGAMQAAGFTVNMSVSATPGAVYVLNECASIRFWEAPVYNNVYTCYVKGESVSSGDVIISVTVFDEEHDLRPVATITGMLFHRLKGKSEPKPDLFTGSINTTERIDRLSNLTQVTAPSTTAALNRTLSFNGSNNRSKQTKSNNRNGQLRTLISILAKETYTDLAEIEEETSLADLGVDSLVAPTVADAIRIQLGIEVPLISLLEAQTVNDLSAICFNLMSTDVDGRTEPGSHLGGIVVGQSDTHGAHRDAAATVSASSTDLSSRILLLQGSSRFTRSLFLLPDASGSSSVYAGLPPHLSAQTSTGIYALESPFYGMSSFPRISMERYCSILVETIRRFQPSGPYLVGGWSIGGRLAYECARQLMQQGETVAGLLLIESYAELTSELSCSPNAISLDHLEATGFLEWSGGRTNAMPEWQRNHMLHLILMNSAYSLPTLGMDANNNSVPVQLVWSAYGNFDLFPTKVLEKRHEMEDVVTRKSDRSDQDLWLKEPRSADVTANLTEKWRLLTGPVLRQSTVEGDHFDIMIPSTRFEVVSRGRVADDLDKKESENMRNYSKHVGFHDVQRNAAVSLFVLFHRHRHDFVDLKPISGE</sequence>
<dbReference type="GO" id="GO:0004312">
    <property type="term" value="F:fatty acid synthase activity"/>
    <property type="evidence" value="ECO:0007669"/>
    <property type="project" value="TreeGrafter"/>
</dbReference>
<reference evidence="9" key="1">
    <citation type="submission" date="2023-01" db="EMBL/GenBank/DDBJ databases">
        <title>Colletotrichum chrysophilum M932 genome sequence.</title>
        <authorList>
            <person name="Baroncelli R."/>
        </authorList>
    </citation>
    <scope>NUCLEOTIDE SEQUENCE</scope>
    <source>
        <strain evidence="9">M932</strain>
    </source>
</reference>
<dbReference type="GO" id="GO:0031177">
    <property type="term" value="F:phosphopantetheine binding"/>
    <property type="evidence" value="ECO:0007669"/>
    <property type="project" value="InterPro"/>
</dbReference>
<proteinExistence type="predicted"/>
<dbReference type="Gene3D" id="3.40.50.1820">
    <property type="entry name" value="alpha/beta hydrolase"/>
    <property type="match status" value="1"/>
</dbReference>
<evidence type="ECO:0000256" key="5">
    <source>
        <dbReference type="SAM" id="MobiDB-lite"/>
    </source>
</evidence>
<dbReference type="SUPFAM" id="SSF47336">
    <property type="entry name" value="ACP-like"/>
    <property type="match status" value="1"/>
</dbReference>
<keyword evidence="10" id="KW-1185">Reference proteome</keyword>
<dbReference type="SMART" id="SM00827">
    <property type="entry name" value="PKS_AT"/>
    <property type="match status" value="1"/>
</dbReference>
<dbReference type="GO" id="GO:0006633">
    <property type="term" value="P:fatty acid biosynthetic process"/>
    <property type="evidence" value="ECO:0007669"/>
    <property type="project" value="InterPro"/>
</dbReference>
<dbReference type="SUPFAM" id="SSF53901">
    <property type="entry name" value="Thiolase-like"/>
    <property type="match status" value="1"/>
</dbReference>
<name>A0AAD9AVK8_9PEZI</name>
<dbReference type="Gene3D" id="3.40.47.10">
    <property type="match status" value="1"/>
</dbReference>
<dbReference type="SUPFAM" id="SSF55048">
    <property type="entry name" value="Probable ACP-binding domain of malonyl-CoA ACP transacylase"/>
    <property type="match status" value="1"/>
</dbReference>
<evidence type="ECO:0000259" key="6">
    <source>
        <dbReference type="PROSITE" id="PS50075"/>
    </source>
</evidence>
<dbReference type="Pfam" id="PF02801">
    <property type="entry name" value="Ketoacyl-synt_C"/>
    <property type="match status" value="1"/>
</dbReference>
<evidence type="ECO:0000256" key="1">
    <source>
        <dbReference type="ARBA" id="ARBA00022450"/>
    </source>
</evidence>
<dbReference type="PROSITE" id="PS52004">
    <property type="entry name" value="KS3_2"/>
    <property type="match status" value="1"/>
</dbReference>
<dbReference type="InterPro" id="IPR032088">
    <property type="entry name" value="SAT"/>
</dbReference>
<dbReference type="SUPFAM" id="SSF52151">
    <property type="entry name" value="FabD/lysophospholipase-like"/>
    <property type="match status" value="1"/>
</dbReference>
<feature type="domain" description="PKS/mFAS DH" evidence="8">
    <location>
        <begin position="1252"/>
        <end position="1562"/>
    </location>
</feature>
<comment type="caution">
    <text evidence="9">The sequence shown here is derived from an EMBL/GenBank/DDBJ whole genome shotgun (WGS) entry which is preliminary data.</text>
</comment>
<feature type="active site" description="Proton donor; for dehydratase activity" evidence="4">
    <location>
        <position position="1473"/>
    </location>
</feature>
<dbReference type="InterPro" id="IPR018201">
    <property type="entry name" value="Ketoacyl_synth_AS"/>
</dbReference>
<dbReference type="Proteomes" id="UP001243330">
    <property type="component" value="Unassembled WGS sequence"/>
</dbReference>
<dbReference type="InterPro" id="IPR049551">
    <property type="entry name" value="PKS_DH_C"/>
</dbReference>
<evidence type="ECO:0000259" key="8">
    <source>
        <dbReference type="PROSITE" id="PS52019"/>
    </source>
</evidence>
<evidence type="ECO:0000256" key="3">
    <source>
        <dbReference type="ARBA" id="ARBA00022679"/>
    </source>
</evidence>
<dbReference type="GO" id="GO:0044550">
    <property type="term" value="P:secondary metabolite biosynthetic process"/>
    <property type="evidence" value="ECO:0007669"/>
    <property type="project" value="UniProtKB-ARBA"/>
</dbReference>
<evidence type="ECO:0000256" key="4">
    <source>
        <dbReference type="PROSITE-ProRule" id="PRU01363"/>
    </source>
</evidence>
<dbReference type="InterPro" id="IPR020806">
    <property type="entry name" value="PKS_PP-bd"/>
</dbReference>
<dbReference type="InterPro" id="IPR042104">
    <property type="entry name" value="PKS_dehydratase_sf"/>
</dbReference>
<keyword evidence="2" id="KW-0597">Phosphoprotein</keyword>
<evidence type="ECO:0000259" key="7">
    <source>
        <dbReference type="PROSITE" id="PS52004"/>
    </source>
</evidence>
<evidence type="ECO:0000313" key="9">
    <source>
        <dbReference type="EMBL" id="KAK1855386.1"/>
    </source>
</evidence>
<dbReference type="CDD" id="cd00833">
    <property type="entry name" value="PKS"/>
    <property type="match status" value="1"/>
</dbReference>
<dbReference type="PANTHER" id="PTHR43775">
    <property type="entry name" value="FATTY ACID SYNTHASE"/>
    <property type="match status" value="1"/>
</dbReference>
<dbReference type="InterPro" id="IPR014043">
    <property type="entry name" value="Acyl_transferase_dom"/>
</dbReference>
<evidence type="ECO:0000313" key="10">
    <source>
        <dbReference type="Proteomes" id="UP001243330"/>
    </source>
</evidence>
<feature type="region of interest" description="Disordered" evidence="5">
    <location>
        <begin position="1239"/>
        <end position="1262"/>
    </location>
</feature>
<feature type="compositionally biased region" description="Low complexity" evidence="5">
    <location>
        <begin position="1239"/>
        <end position="1260"/>
    </location>
</feature>
<dbReference type="SMART" id="SM00825">
    <property type="entry name" value="PKS_KS"/>
    <property type="match status" value="1"/>
</dbReference>
<dbReference type="InterPro" id="IPR016035">
    <property type="entry name" value="Acyl_Trfase/lysoPLipase"/>
</dbReference>
<protein>
    <recommendedName>
        <fullName evidence="11">Polyketide synthase</fullName>
    </recommendedName>
</protein>
<dbReference type="InterPro" id="IPR036736">
    <property type="entry name" value="ACP-like_sf"/>
</dbReference>
<dbReference type="InterPro" id="IPR014031">
    <property type="entry name" value="Ketoacyl_synth_C"/>
</dbReference>
<dbReference type="Pfam" id="PF00550">
    <property type="entry name" value="PP-binding"/>
    <property type="match status" value="1"/>
</dbReference>
<evidence type="ECO:0008006" key="11">
    <source>
        <dbReference type="Google" id="ProtNLM"/>
    </source>
</evidence>
<feature type="region of interest" description="N-terminal hotdog fold" evidence="4">
    <location>
        <begin position="1252"/>
        <end position="1391"/>
    </location>
</feature>
<dbReference type="Pfam" id="PF16073">
    <property type="entry name" value="SAT"/>
    <property type="match status" value="1"/>
</dbReference>
<dbReference type="SUPFAM" id="SSF53474">
    <property type="entry name" value="alpha/beta-Hydrolases"/>
    <property type="match status" value="1"/>
</dbReference>
<dbReference type="PROSITE" id="PS52019">
    <property type="entry name" value="PKS_MFAS_DH"/>
    <property type="match status" value="1"/>
</dbReference>
<keyword evidence="1" id="KW-0596">Phosphopantetheine</keyword>
<dbReference type="Gene3D" id="3.40.366.10">
    <property type="entry name" value="Malonyl-Coenzyme A Acyl Carrier Protein, domain 2"/>
    <property type="match status" value="1"/>
</dbReference>
<dbReference type="PROSITE" id="PS00606">
    <property type="entry name" value="KS3_1"/>
    <property type="match status" value="1"/>
</dbReference>
<gene>
    <name evidence="9" type="ORF">CCHR01_02007</name>
</gene>
<accession>A0AAD9AVK8</accession>
<dbReference type="Gene3D" id="3.30.70.3290">
    <property type="match status" value="1"/>
</dbReference>
<dbReference type="SMART" id="SM00823">
    <property type="entry name" value="PKS_PP"/>
    <property type="match status" value="1"/>
</dbReference>
<dbReference type="InterPro" id="IPR020841">
    <property type="entry name" value="PKS_Beta-ketoAc_synthase_dom"/>
</dbReference>
<dbReference type="InterPro" id="IPR049900">
    <property type="entry name" value="PKS_mFAS_DH"/>
</dbReference>
<dbReference type="InterPro" id="IPR001227">
    <property type="entry name" value="Ac_transferase_dom_sf"/>
</dbReference>
<dbReference type="Gene3D" id="3.10.129.110">
    <property type="entry name" value="Polyketide synthase dehydratase"/>
    <property type="match status" value="1"/>
</dbReference>
<dbReference type="Pfam" id="PF22621">
    <property type="entry name" value="CurL-like_PKS_C"/>
    <property type="match status" value="1"/>
</dbReference>
<dbReference type="Pfam" id="PF00698">
    <property type="entry name" value="Acyl_transf_1"/>
    <property type="match status" value="1"/>
</dbReference>
<feature type="region of interest" description="C-terminal hotdog fold" evidence="4">
    <location>
        <begin position="1411"/>
        <end position="1562"/>
    </location>
</feature>
<organism evidence="9 10">
    <name type="scientific">Colletotrichum chrysophilum</name>
    <dbReference type="NCBI Taxonomy" id="1836956"/>
    <lineage>
        <taxon>Eukaryota</taxon>
        <taxon>Fungi</taxon>
        <taxon>Dikarya</taxon>
        <taxon>Ascomycota</taxon>
        <taxon>Pezizomycotina</taxon>
        <taxon>Sordariomycetes</taxon>
        <taxon>Hypocreomycetidae</taxon>
        <taxon>Glomerellales</taxon>
        <taxon>Glomerellaceae</taxon>
        <taxon>Colletotrichum</taxon>
        <taxon>Colletotrichum gloeosporioides species complex</taxon>
    </lineage>
</organism>
<dbReference type="InterPro" id="IPR016039">
    <property type="entry name" value="Thiolase-like"/>
</dbReference>
<dbReference type="InterPro" id="IPR016036">
    <property type="entry name" value="Malonyl_transacylase_ACP-bd"/>
</dbReference>
<dbReference type="GO" id="GO:0004315">
    <property type="term" value="F:3-oxoacyl-[acyl-carrier-protein] synthase activity"/>
    <property type="evidence" value="ECO:0007669"/>
    <property type="project" value="InterPro"/>
</dbReference>
<feature type="active site" description="Proton acceptor; for dehydratase activity" evidence="4">
    <location>
        <position position="1289"/>
    </location>
</feature>
<dbReference type="InterPro" id="IPR009081">
    <property type="entry name" value="PP-bd_ACP"/>
</dbReference>
<dbReference type="InterPro" id="IPR050091">
    <property type="entry name" value="PKS_NRPS_Biosynth_Enz"/>
</dbReference>
<dbReference type="PROSITE" id="PS50075">
    <property type="entry name" value="CARRIER"/>
    <property type="match status" value="1"/>
</dbReference>
<feature type="domain" description="Ketosynthase family 3 (KS3)" evidence="7">
    <location>
        <begin position="334"/>
        <end position="764"/>
    </location>
</feature>
<evidence type="ECO:0000256" key="2">
    <source>
        <dbReference type="ARBA" id="ARBA00022553"/>
    </source>
</evidence>
<dbReference type="InterPro" id="IPR014030">
    <property type="entry name" value="Ketoacyl_synth_N"/>
</dbReference>
<dbReference type="PANTHER" id="PTHR43775:SF37">
    <property type="entry name" value="SI:DKEY-61P9.11"/>
    <property type="match status" value="1"/>
</dbReference>
<dbReference type="Pfam" id="PF00109">
    <property type="entry name" value="ketoacyl-synt"/>
    <property type="match status" value="1"/>
</dbReference>
<dbReference type="InterPro" id="IPR029058">
    <property type="entry name" value="AB_hydrolase_fold"/>
</dbReference>
<dbReference type="InterPro" id="IPR001031">
    <property type="entry name" value="Thioesterase"/>
</dbReference>
<dbReference type="Pfam" id="PF00975">
    <property type="entry name" value="Thioesterase"/>
    <property type="match status" value="1"/>
</dbReference>